<dbReference type="Proteomes" id="UP000136765">
    <property type="component" value="Genome"/>
</dbReference>
<protein>
    <submittedName>
        <fullName evidence="1">NSP1 protein</fullName>
    </submittedName>
</protein>
<organism evidence="1">
    <name type="scientific">Rotavirus A</name>
    <dbReference type="NCBI Taxonomy" id="28875"/>
    <lineage>
        <taxon>Viruses</taxon>
        <taxon>Riboviria</taxon>
        <taxon>Orthornavirae</taxon>
        <taxon>Duplornaviricota</taxon>
        <taxon>Resentoviricetes</taxon>
        <taxon>Reovirales</taxon>
        <taxon>Sedoreoviridae</taxon>
        <taxon>Rotavirus</taxon>
        <taxon>Rotavirus alphagastroenteritidis</taxon>
    </lineage>
</organism>
<proteinExistence type="predicted"/>
<sequence length="559" mass="64520">MASSQLRFEYSIIKFSKSIFNSKLKPNSYTKLMQWTQQNDKLNKNLWRTFNKVLIDDLPKGNCWVCGLFSNVYSCEFCNVNHICESCKSSRTDVCPFANTHSNRYCHDLISLGPNLTDESLYDSLKPVLDAYFEALSKPHEAAIWNELLKKRHAGMRIHTKSSVAVDFNDCLLPTNVLAFRIATERGLSNYILFGHYEPARNREKLISYTNLNLRCYKKTFDYINMLNIQLALKRDVSAKPMLVIDVSPNREVPYLNEQQYIVKLSDSEIMNYGIIHAKSPSSWTIARPILSILSPRNLMAEIFTAWLLNDEVEVSKVERMHYNSILRLSMELNWPNRVNKFINFTYFSYYQNMLKKALVDLPLLKRISRASVHMAEHSGLLVTNCLLCEDGNKAVTEVNMNSERALMRLCCYHDQSDADISNLFTVSHRLPHSELFWRTNFDLRAQMLHFASIAAEVLNYGGLLECFSDMPDFDQDIPDRCQLRRSPNESLLAMQKLWAISSKLWLNAVNKFKLTPENYRVADADEDGVILTEQSDEGIMLLDMSSKFNWLASKLSTV</sequence>
<name>A0A0P0UPA8_9REOV</name>
<dbReference type="EMBL" id="LC088102">
    <property type="protein sequence ID" value="BAS66981.1"/>
    <property type="molecule type" value="Genomic_RNA"/>
</dbReference>
<gene>
    <name evidence="1" type="primary">NSP1</name>
</gene>
<accession>A0A0P0UPA8</accession>
<evidence type="ECO:0000313" key="1">
    <source>
        <dbReference type="EMBL" id="BAS66981.1"/>
    </source>
</evidence>
<reference evidence="1" key="1">
    <citation type="submission" date="2015-09" db="EMBL/GenBank/DDBJ databases">
        <title>Genome sequence of rotavirus A RK1 strain isolated from velvet scoter.</title>
        <authorList>
            <person name="Ito N."/>
            <person name="Mitake H."/>
            <person name="Okadera K."/>
            <person name="Sugiyama M."/>
        </authorList>
    </citation>
    <scope>NUCLEOTIDE SEQUENCE [LARGE SCALE GENOMIC DNA]</scope>
    <source>
        <strain evidence="1">RVA/VelvetScoter-tc/JPN/RK1/1989/G18P[17]</strain>
    </source>
</reference>